<dbReference type="InterPro" id="IPR003810">
    <property type="entry name" value="Mntp/YtaF"/>
</dbReference>
<comment type="caution">
    <text evidence="9">The sequence shown here is derived from an EMBL/GenBank/DDBJ whole genome shotgun (WGS) entry which is preliminary data.</text>
</comment>
<evidence type="ECO:0000256" key="6">
    <source>
        <dbReference type="ARBA" id="ARBA00023136"/>
    </source>
</evidence>
<keyword evidence="2 8" id="KW-1003">Cell membrane</keyword>
<evidence type="ECO:0000256" key="3">
    <source>
        <dbReference type="ARBA" id="ARBA00022692"/>
    </source>
</evidence>
<evidence type="ECO:0000256" key="1">
    <source>
        <dbReference type="ARBA" id="ARBA00022448"/>
    </source>
</evidence>
<evidence type="ECO:0000256" key="2">
    <source>
        <dbReference type="ARBA" id="ARBA00022475"/>
    </source>
</evidence>
<evidence type="ECO:0000256" key="8">
    <source>
        <dbReference type="HAMAP-Rule" id="MF_01521"/>
    </source>
</evidence>
<evidence type="ECO:0000256" key="4">
    <source>
        <dbReference type="ARBA" id="ARBA00022989"/>
    </source>
</evidence>
<dbReference type="AlphaFoldDB" id="A0A917WU59"/>
<proteinExistence type="inferred from homology"/>
<keyword evidence="3 8" id="KW-0812">Transmembrane</keyword>
<dbReference type="InterPro" id="IPR022929">
    <property type="entry name" value="Put_MntP"/>
</dbReference>
<protein>
    <recommendedName>
        <fullName evidence="8">Putative manganese efflux pump MntP</fullName>
    </recommendedName>
</protein>
<reference evidence="9" key="1">
    <citation type="journal article" date="2014" name="Int. J. Syst. Evol. Microbiol.">
        <title>Complete genome sequence of Corynebacterium casei LMG S-19264T (=DSM 44701T), isolated from a smear-ripened cheese.</title>
        <authorList>
            <consortium name="US DOE Joint Genome Institute (JGI-PGF)"/>
            <person name="Walter F."/>
            <person name="Albersmeier A."/>
            <person name="Kalinowski J."/>
            <person name="Ruckert C."/>
        </authorList>
    </citation>
    <scope>NUCLEOTIDE SEQUENCE</scope>
    <source>
        <strain evidence="9">CGMCC 1.6333</strain>
    </source>
</reference>
<comment type="similarity">
    <text evidence="8">Belongs to the MntP (TC 9.B.29) family.</text>
</comment>
<keyword evidence="7 8" id="KW-0464">Manganese</keyword>
<keyword evidence="4 8" id="KW-1133">Transmembrane helix</keyword>
<gene>
    <name evidence="8 9" type="primary">mntP</name>
    <name evidence="9" type="ORF">GCM10011351_18420</name>
</gene>
<dbReference type="GO" id="GO:0005886">
    <property type="term" value="C:plasma membrane"/>
    <property type="evidence" value="ECO:0007669"/>
    <property type="project" value="UniProtKB-SubCell"/>
</dbReference>
<dbReference type="PANTHER" id="PTHR35529">
    <property type="entry name" value="MANGANESE EFFLUX PUMP MNTP-RELATED"/>
    <property type="match status" value="1"/>
</dbReference>
<reference evidence="9" key="2">
    <citation type="submission" date="2020-09" db="EMBL/GenBank/DDBJ databases">
        <authorList>
            <person name="Sun Q."/>
            <person name="Zhou Y."/>
        </authorList>
    </citation>
    <scope>NUCLEOTIDE SEQUENCE</scope>
    <source>
        <strain evidence="9">CGMCC 1.6333</strain>
    </source>
</reference>
<comment type="subcellular location">
    <subcellularLocation>
        <location evidence="8">Cell membrane</location>
        <topology evidence="8">Multi-pass membrane protein</topology>
    </subcellularLocation>
</comment>
<evidence type="ECO:0000256" key="7">
    <source>
        <dbReference type="ARBA" id="ARBA00023211"/>
    </source>
</evidence>
<dbReference type="EMBL" id="BMLG01000008">
    <property type="protein sequence ID" value="GGM32702.1"/>
    <property type="molecule type" value="Genomic_DNA"/>
</dbReference>
<keyword evidence="6 8" id="KW-0472">Membrane</keyword>
<evidence type="ECO:0000313" key="9">
    <source>
        <dbReference type="EMBL" id="GGM32702.1"/>
    </source>
</evidence>
<feature type="transmembrane region" description="Helical" evidence="8">
    <location>
        <begin position="162"/>
        <end position="183"/>
    </location>
</feature>
<feature type="transmembrane region" description="Helical" evidence="8">
    <location>
        <begin position="134"/>
        <end position="155"/>
    </location>
</feature>
<dbReference type="GO" id="GO:0005384">
    <property type="term" value="F:manganese ion transmembrane transporter activity"/>
    <property type="evidence" value="ECO:0007669"/>
    <property type="project" value="UniProtKB-UniRule"/>
</dbReference>
<organism evidence="9 10">
    <name type="scientific">Paraliobacillus quinghaiensis</name>
    <dbReference type="NCBI Taxonomy" id="470815"/>
    <lineage>
        <taxon>Bacteria</taxon>
        <taxon>Bacillati</taxon>
        <taxon>Bacillota</taxon>
        <taxon>Bacilli</taxon>
        <taxon>Bacillales</taxon>
        <taxon>Bacillaceae</taxon>
        <taxon>Paraliobacillus</taxon>
    </lineage>
</organism>
<name>A0A917WU59_9BACI</name>
<keyword evidence="10" id="KW-1185">Reference proteome</keyword>
<dbReference type="Pfam" id="PF02659">
    <property type="entry name" value="Mntp"/>
    <property type="match status" value="1"/>
</dbReference>
<feature type="transmembrane region" description="Helical" evidence="8">
    <location>
        <begin position="72"/>
        <end position="93"/>
    </location>
</feature>
<evidence type="ECO:0000313" key="10">
    <source>
        <dbReference type="Proteomes" id="UP000618460"/>
    </source>
</evidence>
<keyword evidence="5 8" id="KW-0406">Ion transport</keyword>
<feature type="transmembrane region" description="Helical" evidence="8">
    <location>
        <begin position="105"/>
        <end position="128"/>
    </location>
</feature>
<keyword evidence="1 8" id="KW-0813">Transport</keyword>
<comment type="function">
    <text evidence="8">Probably functions as a manganese efflux pump.</text>
</comment>
<feature type="transmembrane region" description="Helical" evidence="8">
    <location>
        <begin position="6"/>
        <end position="28"/>
    </location>
</feature>
<dbReference type="HAMAP" id="MF_01521">
    <property type="entry name" value="MntP_pump"/>
    <property type="match status" value="1"/>
</dbReference>
<dbReference type="PANTHER" id="PTHR35529:SF1">
    <property type="entry name" value="MANGANESE EFFLUX PUMP MNTP-RELATED"/>
    <property type="match status" value="1"/>
</dbReference>
<feature type="transmembrane region" description="Helical" evidence="8">
    <location>
        <begin position="40"/>
        <end position="66"/>
    </location>
</feature>
<evidence type="ECO:0000256" key="5">
    <source>
        <dbReference type="ARBA" id="ARBA00023065"/>
    </source>
</evidence>
<sequence length="184" mass="19622">MSVMYLGQLVPLIIMAIALGMDAFSVGLGMGLQLLRLKRIFFIGITVGLFHIIMPFIGIVLGNFISTKLEDIAVLAGGLLLFTLGIHMVLQTFQAERKSPMKPIGIGLFLFAISVSLDSFSVGLSLGMSGVKTFIALLLFGGFSMALTWAGLLLGKRARGLLGVYSEMCGGIILCAFGLRIIFG</sequence>
<accession>A0A917WU59</accession>
<dbReference type="Proteomes" id="UP000618460">
    <property type="component" value="Unassembled WGS sequence"/>
</dbReference>